<evidence type="ECO:0000313" key="1">
    <source>
        <dbReference type="EMBL" id="CAG6732945.1"/>
    </source>
</evidence>
<protein>
    <recommendedName>
        <fullName evidence="2">Transposase</fullName>
    </recommendedName>
</protein>
<reference evidence="1" key="1">
    <citation type="submission" date="2021-05" db="EMBL/GenBank/DDBJ databases">
        <authorList>
            <person name="Alioto T."/>
            <person name="Alioto T."/>
            <person name="Gomez Garrido J."/>
        </authorList>
    </citation>
    <scope>NUCLEOTIDE SEQUENCE</scope>
</reference>
<dbReference type="EMBL" id="HBUF01388379">
    <property type="protein sequence ID" value="CAG6732945.1"/>
    <property type="molecule type" value="Transcribed_RNA"/>
</dbReference>
<organism evidence="1">
    <name type="scientific">Cacopsylla melanoneura</name>
    <dbReference type="NCBI Taxonomy" id="428564"/>
    <lineage>
        <taxon>Eukaryota</taxon>
        <taxon>Metazoa</taxon>
        <taxon>Ecdysozoa</taxon>
        <taxon>Arthropoda</taxon>
        <taxon>Hexapoda</taxon>
        <taxon>Insecta</taxon>
        <taxon>Pterygota</taxon>
        <taxon>Neoptera</taxon>
        <taxon>Paraneoptera</taxon>
        <taxon>Hemiptera</taxon>
        <taxon>Sternorrhyncha</taxon>
        <taxon>Psylloidea</taxon>
        <taxon>Psyllidae</taxon>
        <taxon>Psyllinae</taxon>
        <taxon>Cacopsylla</taxon>
    </lineage>
</organism>
<name>A0A8D9DZE8_9HEMI</name>
<sequence length="190" mass="21922">MSSTLIDMINADRRLLERICFTDESCFTLTHAPNFQNSRVWSKINPNLLVQPHTQYRQKINVWVGILGQHIIGPVFYEENLTGQKILDMLINEIGPRIEEVAENRDIWLQLDGCPAHNTREAREFLQASFPGRLIGTRGDILWAARSPDLAPNDYFLWGYLKSILYVRSEFYDRLGYCVAADGNILEHLI</sequence>
<dbReference type="GO" id="GO:0003676">
    <property type="term" value="F:nucleic acid binding"/>
    <property type="evidence" value="ECO:0007669"/>
    <property type="project" value="InterPro"/>
</dbReference>
<dbReference type="Gene3D" id="3.30.420.10">
    <property type="entry name" value="Ribonuclease H-like superfamily/Ribonuclease H"/>
    <property type="match status" value="1"/>
</dbReference>
<dbReference type="PANTHER" id="PTHR47326:SF1">
    <property type="entry name" value="HTH PSQ-TYPE DOMAIN-CONTAINING PROTEIN"/>
    <property type="match status" value="1"/>
</dbReference>
<accession>A0A8D9DZE8</accession>
<proteinExistence type="predicted"/>
<dbReference type="AlphaFoldDB" id="A0A8D9DZE8"/>
<dbReference type="InterPro" id="IPR036397">
    <property type="entry name" value="RNaseH_sf"/>
</dbReference>
<dbReference type="PANTHER" id="PTHR47326">
    <property type="entry name" value="TRANSPOSABLE ELEMENT TC3 TRANSPOSASE-LIKE PROTEIN"/>
    <property type="match status" value="1"/>
</dbReference>
<evidence type="ECO:0008006" key="2">
    <source>
        <dbReference type="Google" id="ProtNLM"/>
    </source>
</evidence>